<keyword evidence="3" id="KW-1185">Reference proteome</keyword>
<name>A0A160IKC0_9BACL</name>
<proteinExistence type="predicted"/>
<dbReference type="EMBL" id="CP015378">
    <property type="protein sequence ID" value="ANC76327.1"/>
    <property type="molecule type" value="Genomic_DNA"/>
</dbReference>
<keyword evidence="1" id="KW-0812">Transmembrane</keyword>
<keyword evidence="1" id="KW-0472">Membrane</keyword>
<accession>A0A160IKC0</accession>
<evidence type="ECO:0000256" key="1">
    <source>
        <dbReference type="SAM" id="Phobius"/>
    </source>
</evidence>
<dbReference type="RefSeq" id="WP_066392274.1">
    <property type="nucleotide sequence ID" value="NZ_CP015378.1"/>
</dbReference>
<dbReference type="STRING" id="1221500.ABE65_005715"/>
<reference evidence="2 3" key="1">
    <citation type="submission" date="2016-04" db="EMBL/GenBank/DDBJ databases">
        <title>Complete genome sequence of Fictibacillus phosphorivorans G25-29, a strain toxic to nematodes.</title>
        <authorList>
            <person name="Zheng Z."/>
        </authorList>
    </citation>
    <scope>NUCLEOTIDE SEQUENCE [LARGE SCALE GENOMIC DNA]</scope>
    <source>
        <strain evidence="2 3">G25-29</strain>
    </source>
</reference>
<sequence length="97" mass="11091">MEFPFILTNFWDALIAIPAIIIMIEILKIFFHYISAWIPTIACMLGLIISVLIAHPHSLWTGIVMGIVYGLAAVGSYSSFIYVLYNYRDKNPHKPYK</sequence>
<evidence type="ECO:0000313" key="2">
    <source>
        <dbReference type="EMBL" id="ANC76327.1"/>
    </source>
</evidence>
<feature type="transmembrane region" description="Helical" evidence="1">
    <location>
        <begin position="6"/>
        <end position="27"/>
    </location>
</feature>
<dbReference type="AlphaFoldDB" id="A0A160IKC0"/>
<protein>
    <recommendedName>
        <fullName evidence="4">Holin</fullName>
    </recommendedName>
</protein>
<feature type="transmembrane region" description="Helical" evidence="1">
    <location>
        <begin position="34"/>
        <end position="53"/>
    </location>
</feature>
<organism evidence="2 3">
    <name type="scientific">Fictibacillus phosphorivorans</name>
    <dbReference type="NCBI Taxonomy" id="1221500"/>
    <lineage>
        <taxon>Bacteria</taxon>
        <taxon>Bacillati</taxon>
        <taxon>Bacillota</taxon>
        <taxon>Bacilli</taxon>
        <taxon>Bacillales</taxon>
        <taxon>Fictibacillaceae</taxon>
        <taxon>Fictibacillus</taxon>
    </lineage>
</organism>
<keyword evidence="1" id="KW-1133">Transmembrane helix</keyword>
<evidence type="ECO:0000313" key="3">
    <source>
        <dbReference type="Proteomes" id="UP000076623"/>
    </source>
</evidence>
<gene>
    <name evidence="2" type="ORF">ABE65_005715</name>
</gene>
<feature type="transmembrane region" description="Helical" evidence="1">
    <location>
        <begin position="59"/>
        <end position="85"/>
    </location>
</feature>
<evidence type="ECO:0008006" key="4">
    <source>
        <dbReference type="Google" id="ProtNLM"/>
    </source>
</evidence>
<dbReference type="Proteomes" id="UP000076623">
    <property type="component" value="Chromosome"/>
</dbReference>
<dbReference type="KEGG" id="fpn:ABE65_005715"/>